<dbReference type="AlphaFoldDB" id="A0A0E0QKJ1"/>
<organism evidence="2 3">
    <name type="scientific">Oryza rufipogon</name>
    <name type="common">Brownbeard rice</name>
    <name type="synonym">Asian wild rice</name>
    <dbReference type="NCBI Taxonomy" id="4529"/>
    <lineage>
        <taxon>Eukaryota</taxon>
        <taxon>Viridiplantae</taxon>
        <taxon>Streptophyta</taxon>
        <taxon>Embryophyta</taxon>
        <taxon>Tracheophyta</taxon>
        <taxon>Spermatophyta</taxon>
        <taxon>Magnoliopsida</taxon>
        <taxon>Liliopsida</taxon>
        <taxon>Poales</taxon>
        <taxon>Poaceae</taxon>
        <taxon>BOP clade</taxon>
        <taxon>Oryzoideae</taxon>
        <taxon>Oryzeae</taxon>
        <taxon>Oryzinae</taxon>
        <taxon>Oryza</taxon>
    </lineage>
</organism>
<proteinExistence type="predicted"/>
<keyword evidence="3" id="KW-1185">Reference proteome</keyword>
<dbReference type="OMA" id="VGRQWQR"/>
<accession>A0A0E0QKJ1</accession>
<evidence type="ECO:0000313" key="3">
    <source>
        <dbReference type="Proteomes" id="UP000008022"/>
    </source>
</evidence>
<evidence type="ECO:0000313" key="2">
    <source>
        <dbReference type="EnsemblPlants" id="ORUFI08G21050.1"/>
    </source>
</evidence>
<evidence type="ECO:0000256" key="1">
    <source>
        <dbReference type="SAM" id="MobiDB-lite"/>
    </source>
</evidence>
<sequence>MAGGDEAGIEELLEMGKMAGAGGTSCSLFREEKVGLAGEVGRQWQRQCGSCAGERKRRDDVLGGGRRKRALLSSSMTVRPGLVAGWRDRKRASARSDSPDENWSG</sequence>
<feature type="region of interest" description="Disordered" evidence="1">
    <location>
        <begin position="54"/>
        <end position="105"/>
    </location>
</feature>
<dbReference type="HOGENOM" id="CLU_180358_0_0_1"/>
<dbReference type="Proteomes" id="UP000008022">
    <property type="component" value="Unassembled WGS sequence"/>
</dbReference>
<reference evidence="2" key="2">
    <citation type="submission" date="2015-06" db="UniProtKB">
        <authorList>
            <consortium name="EnsemblPlants"/>
        </authorList>
    </citation>
    <scope>IDENTIFICATION</scope>
</reference>
<reference evidence="3" key="1">
    <citation type="submission" date="2013-06" db="EMBL/GenBank/DDBJ databases">
        <authorList>
            <person name="Zhao Q."/>
        </authorList>
    </citation>
    <scope>NUCLEOTIDE SEQUENCE</scope>
    <source>
        <strain evidence="3">cv. W1943</strain>
    </source>
</reference>
<dbReference type="EnsemblPlants" id="ORUFI08G21050.1">
    <property type="protein sequence ID" value="ORUFI08G21050.1"/>
    <property type="gene ID" value="ORUFI08G21050"/>
</dbReference>
<protein>
    <submittedName>
        <fullName evidence="2">Uncharacterized protein</fullName>
    </submittedName>
</protein>
<dbReference type="Gramene" id="ORUFI08G21050.1">
    <property type="protein sequence ID" value="ORUFI08G21050.1"/>
    <property type="gene ID" value="ORUFI08G21050"/>
</dbReference>
<name>A0A0E0QKJ1_ORYRU</name>